<dbReference type="PANTHER" id="PTHR30086">
    <property type="entry name" value="ARGININE EXPORTER PROTEIN ARGO"/>
    <property type="match status" value="1"/>
</dbReference>
<sequence>MSLLAFVAAAIILAITPGPGIAYVVARTVAGGRSEGLASCLGTGVGGMLHVLAAALGLSLIVAQSALAFNLVKYVGAAYLIYLGIRLLLRKDDAMAIDANTQVASQGARRAFFEGIFVEALNVKTALFFLAFLPQFVAPGEPLAPQLVLLGTICVVLNTLVDVVAVFAAARLLKSDAARAARARLMTKVSGVTMLGLGAWLALARREA</sequence>
<evidence type="ECO:0000313" key="7">
    <source>
        <dbReference type="EMBL" id="AGC71989.1"/>
    </source>
</evidence>
<evidence type="ECO:0000256" key="6">
    <source>
        <dbReference type="SAM" id="Phobius"/>
    </source>
</evidence>
<dbReference type="AlphaFoldDB" id="L7VWM9"/>
<reference evidence="7" key="1">
    <citation type="submission" date="2012-09" db="EMBL/GenBank/DDBJ databases">
        <title>Metagenomic Characterization of a Microbial Community in Wastewater Detects High Levels of Antibiotic Resistance.</title>
        <authorList>
            <person name="Abrams M."/>
            <person name="Caldwell A."/>
            <person name="Vandaei E."/>
            <person name="Lee W."/>
            <person name="Perrott J."/>
            <person name="Khan S.Y."/>
            <person name="Ta J."/>
            <person name="Romero D."/>
            <person name="Nguyen V."/>
            <person name="Pourmand N."/>
            <person name="Ouverney C.C."/>
        </authorList>
    </citation>
    <scope>NUCLEOTIDE SEQUENCE</scope>
</reference>
<accession>L7VWM9</accession>
<keyword evidence="2" id="KW-1003">Cell membrane</keyword>
<dbReference type="PANTHER" id="PTHR30086:SF20">
    <property type="entry name" value="ARGININE EXPORTER PROTEIN ARGO-RELATED"/>
    <property type="match status" value="1"/>
</dbReference>
<proteinExistence type="predicted"/>
<evidence type="ECO:0000256" key="1">
    <source>
        <dbReference type="ARBA" id="ARBA00004651"/>
    </source>
</evidence>
<comment type="subcellular location">
    <subcellularLocation>
        <location evidence="1">Cell membrane</location>
        <topology evidence="1">Multi-pass membrane protein</topology>
    </subcellularLocation>
</comment>
<evidence type="ECO:0000256" key="5">
    <source>
        <dbReference type="ARBA" id="ARBA00023136"/>
    </source>
</evidence>
<keyword evidence="3 6" id="KW-0812">Transmembrane</keyword>
<evidence type="ECO:0000256" key="4">
    <source>
        <dbReference type="ARBA" id="ARBA00022989"/>
    </source>
</evidence>
<dbReference type="EMBL" id="JX649889">
    <property type="protein sequence ID" value="AGC71989.1"/>
    <property type="molecule type" value="Genomic_DNA"/>
</dbReference>
<evidence type="ECO:0000256" key="2">
    <source>
        <dbReference type="ARBA" id="ARBA00022475"/>
    </source>
</evidence>
<organism evidence="7">
    <name type="scientific">uncultured bacterium A1Q1_fos_36</name>
    <dbReference type="NCBI Taxonomy" id="1256573"/>
    <lineage>
        <taxon>Bacteria</taxon>
        <taxon>environmental samples</taxon>
    </lineage>
</organism>
<feature type="transmembrane region" description="Helical" evidence="6">
    <location>
        <begin position="50"/>
        <end position="82"/>
    </location>
</feature>
<dbReference type="GO" id="GO:0005886">
    <property type="term" value="C:plasma membrane"/>
    <property type="evidence" value="ECO:0007669"/>
    <property type="project" value="UniProtKB-SubCell"/>
</dbReference>
<protein>
    <submittedName>
        <fullName evidence="7">Putative threonine efflux protein</fullName>
    </submittedName>
</protein>
<dbReference type="InterPro" id="IPR001123">
    <property type="entry name" value="LeuE-type"/>
</dbReference>
<dbReference type="PIRSF" id="PIRSF006324">
    <property type="entry name" value="LeuE"/>
    <property type="match status" value="1"/>
</dbReference>
<keyword evidence="4 6" id="KW-1133">Transmembrane helix</keyword>
<evidence type="ECO:0000256" key="3">
    <source>
        <dbReference type="ARBA" id="ARBA00022692"/>
    </source>
</evidence>
<feature type="transmembrane region" description="Helical" evidence="6">
    <location>
        <begin position="149"/>
        <end position="173"/>
    </location>
</feature>
<feature type="transmembrane region" description="Helical" evidence="6">
    <location>
        <begin position="116"/>
        <end position="137"/>
    </location>
</feature>
<keyword evidence="5 6" id="KW-0472">Membrane</keyword>
<name>L7VWM9_9BACT</name>
<dbReference type="GO" id="GO:0015171">
    <property type="term" value="F:amino acid transmembrane transporter activity"/>
    <property type="evidence" value="ECO:0007669"/>
    <property type="project" value="TreeGrafter"/>
</dbReference>
<dbReference type="Pfam" id="PF01810">
    <property type="entry name" value="LysE"/>
    <property type="match status" value="1"/>
</dbReference>